<keyword evidence="1" id="KW-0812">Transmembrane</keyword>
<sequence>MIPPPSSVIVSIAIIPSTGVAFLILSSTPPSLSTATALTLDGHERSLLEPSIRSRGSLHRLHRRIILQLNFQRQTRSLHLS</sequence>
<dbReference type="EMBL" id="MCGR01000028">
    <property type="protein sequence ID" value="ORY78925.1"/>
    <property type="molecule type" value="Genomic_DNA"/>
</dbReference>
<proteinExistence type="predicted"/>
<reference evidence="2 3" key="1">
    <citation type="submission" date="2016-07" db="EMBL/GenBank/DDBJ databases">
        <title>Pervasive Adenine N6-methylation of Active Genes in Fungi.</title>
        <authorList>
            <consortium name="DOE Joint Genome Institute"/>
            <person name="Mondo S.J."/>
            <person name="Dannebaum R.O."/>
            <person name="Kuo R.C."/>
            <person name="Labutti K."/>
            <person name="Haridas S."/>
            <person name="Kuo A."/>
            <person name="Salamov A."/>
            <person name="Ahrendt S.R."/>
            <person name="Lipzen A."/>
            <person name="Sullivan W."/>
            <person name="Andreopoulos W.B."/>
            <person name="Clum A."/>
            <person name="Lindquist E."/>
            <person name="Daum C."/>
            <person name="Ramamoorthy G.K."/>
            <person name="Gryganskyi A."/>
            <person name="Culley D."/>
            <person name="Magnuson J.K."/>
            <person name="James T.Y."/>
            <person name="O'Malley M.A."/>
            <person name="Stajich J.E."/>
            <person name="Spatafora J.W."/>
            <person name="Visel A."/>
            <person name="Grigoriev I.V."/>
        </authorList>
    </citation>
    <scope>NUCLEOTIDE SEQUENCE [LARGE SCALE GENOMIC DNA]</scope>
    <source>
        <strain evidence="2 3">62-1032</strain>
    </source>
</reference>
<protein>
    <submittedName>
        <fullName evidence="2">Uncharacterized protein</fullName>
    </submittedName>
</protein>
<gene>
    <name evidence="2" type="ORF">BCR35DRAFT_304961</name>
</gene>
<keyword evidence="3" id="KW-1185">Reference proteome</keyword>
<keyword evidence="1" id="KW-0472">Membrane</keyword>
<evidence type="ECO:0000313" key="2">
    <source>
        <dbReference type="EMBL" id="ORY78925.1"/>
    </source>
</evidence>
<keyword evidence="1" id="KW-1133">Transmembrane helix</keyword>
<dbReference type="InParanoid" id="A0A1Y2F7P0"/>
<evidence type="ECO:0000313" key="3">
    <source>
        <dbReference type="Proteomes" id="UP000193467"/>
    </source>
</evidence>
<dbReference type="AlphaFoldDB" id="A0A1Y2F7P0"/>
<organism evidence="2 3">
    <name type="scientific">Leucosporidium creatinivorum</name>
    <dbReference type="NCBI Taxonomy" id="106004"/>
    <lineage>
        <taxon>Eukaryota</taxon>
        <taxon>Fungi</taxon>
        <taxon>Dikarya</taxon>
        <taxon>Basidiomycota</taxon>
        <taxon>Pucciniomycotina</taxon>
        <taxon>Microbotryomycetes</taxon>
        <taxon>Leucosporidiales</taxon>
        <taxon>Leucosporidium</taxon>
    </lineage>
</organism>
<evidence type="ECO:0000256" key="1">
    <source>
        <dbReference type="SAM" id="Phobius"/>
    </source>
</evidence>
<comment type="caution">
    <text evidence="2">The sequence shown here is derived from an EMBL/GenBank/DDBJ whole genome shotgun (WGS) entry which is preliminary data.</text>
</comment>
<accession>A0A1Y2F7P0</accession>
<feature type="transmembrane region" description="Helical" evidence="1">
    <location>
        <begin position="6"/>
        <end position="25"/>
    </location>
</feature>
<name>A0A1Y2F7P0_9BASI</name>
<dbReference type="Proteomes" id="UP000193467">
    <property type="component" value="Unassembled WGS sequence"/>
</dbReference>